<sequence>MRISRRINPFIFKCCGRIFSRRCSQFSVSLSLSLRNGNLPQSVSIVNLIDLSSSISWGRPQTNQSGGSIIPTQTGRQAVAFSVVCHLANLKAANFRAYRPGFNKFV</sequence>
<proteinExistence type="predicted"/>
<organism evidence="1 2">
    <name type="scientific">Caerostris extrusa</name>
    <name type="common">Bark spider</name>
    <name type="synonym">Caerostris bankana</name>
    <dbReference type="NCBI Taxonomy" id="172846"/>
    <lineage>
        <taxon>Eukaryota</taxon>
        <taxon>Metazoa</taxon>
        <taxon>Ecdysozoa</taxon>
        <taxon>Arthropoda</taxon>
        <taxon>Chelicerata</taxon>
        <taxon>Arachnida</taxon>
        <taxon>Araneae</taxon>
        <taxon>Araneomorphae</taxon>
        <taxon>Entelegynae</taxon>
        <taxon>Araneoidea</taxon>
        <taxon>Araneidae</taxon>
        <taxon>Caerostris</taxon>
    </lineage>
</organism>
<reference evidence="1 2" key="1">
    <citation type="submission" date="2021-06" db="EMBL/GenBank/DDBJ databases">
        <title>Caerostris extrusa draft genome.</title>
        <authorList>
            <person name="Kono N."/>
            <person name="Arakawa K."/>
        </authorList>
    </citation>
    <scope>NUCLEOTIDE SEQUENCE [LARGE SCALE GENOMIC DNA]</scope>
</reference>
<accession>A0AAV4NR70</accession>
<evidence type="ECO:0000313" key="1">
    <source>
        <dbReference type="EMBL" id="GIX86929.1"/>
    </source>
</evidence>
<dbReference type="EMBL" id="BPLR01021185">
    <property type="protein sequence ID" value="GIX86929.1"/>
    <property type="molecule type" value="Genomic_DNA"/>
</dbReference>
<evidence type="ECO:0000313" key="2">
    <source>
        <dbReference type="Proteomes" id="UP001054945"/>
    </source>
</evidence>
<protein>
    <submittedName>
        <fullName evidence="1">Uncharacterized protein</fullName>
    </submittedName>
</protein>
<comment type="caution">
    <text evidence="1">The sequence shown here is derived from an EMBL/GenBank/DDBJ whole genome shotgun (WGS) entry which is preliminary data.</text>
</comment>
<name>A0AAV4NR70_CAEEX</name>
<dbReference type="Proteomes" id="UP001054945">
    <property type="component" value="Unassembled WGS sequence"/>
</dbReference>
<dbReference type="AlphaFoldDB" id="A0AAV4NR70"/>
<keyword evidence="2" id="KW-1185">Reference proteome</keyword>
<gene>
    <name evidence="1" type="ORF">CEXT_699351</name>
</gene>